<feature type="compositionally biased region" description="Polar residues" evidence="1">
    <location>
        <begin position="1"/>
        <end position="15"/>
    </location>
</feature>
<protein>
    <submittedName>
        <fullName evidence="2">Uncharacterized protein</fullName>
    </submittedName>
</protein>
<feature type="region of interest" description="Disordered" evidence="1">
    <location>
        <begin position="80"/>
        <end position="131"/>
    </location>
</feature>
<dbReference type="AlphaFoldDB" id="A0A1V8SBU0"/>
<organism evidence="2 3">
    <name type="scientific">Cryoendolithus antarcticus</name>
    <dbReference type="NCBI Taxonomy" id="1507870"/>
    <lineage>
        <taxon>Eukaryota</taxon>
        <taxon>Fungi</taxon>
        <taxon>Dikarya</taxon>
        <taxon>Ascomycota</taxon>
        <taxon>Pezizomycotina</taxon>
        <taxon>Dothideomycetes</taxon>
        <taxon>Dothideomycetidae</taxon>
        <taxon>Cladosporiales</taxon>
        <taxon>Cladosporiaceae</taxon>
        <taxon>Cryoendolithus</taxon>
    </lineage>
</organism>
<feature type="region of interest" description="Disordered" evidence="1">
    <location>
        <begin position="1"/>
        <end position="50"/>
    </location>
</feature>
<evidence type="ECO:0000256" key="1">
    <source>
        <dbReference type="SAM" id="MobiDB-lite"/>
    </source>
</evidence>
<evidence type="ECO:0000313" key="2">
    <source>
        <dbReference type="EMBL" id="OQN96664.1"/>
    </source>
</evidence>
<dbReference type="Proteomes" id="UP000192596">
    <property type="component" value="Unassembled WGS sequence"/>
</dbReference>
<gene>
    <name evidence="2" type="ORF">B0A48_17304</name>
</gene>
<proteinExistence type="predicted"/>
<feature type="compositionally biased region" description="Basic and acidic residues" evidence="1">
    <location>
        <begin position="93"/>
        <end position="119"/>
    </location>
</feature>
<feature type="compositionally biased region" description="Pro residues" evidence="1">
    <location>
        <begin position="83"/>
        <end position="92"/>
    </location>
</feature>
<sequence>MASNRSSSLQINEQPSEAPPTITTSAISTASSPTASSNDQENETQLTDSDEAVAQALMRINQSATPSTRRDLTAENIAAMPPGQIPIPLWHPPEPRAPLREVMLEQEEIRSEAPEERSSDVPYEQSSSLQDAVIRPPRRDRIIKEFGQDVVKFNSKIADKALPDVPRDATIDNNNARDLINEDTAACQYFATQRKQYDEVLELMRQNEAVVQERRELAIEREELARRTDEVRIREYRVGFAERELVRRGRDVEGVRTNATATGVEEGLWAVQEEEDESGSISNFGLDLAEETSFNFEAALSS</sequence>
<dbReference type="EMBL" id="NAJO01000063">
    <property type="protein sequence ID" value="OQN96664.1"/>
    <property type="molecule type" value="Genomic_DNA"/>
</dbReference>
<keyword evidence="3" id="KW-1185">Reference proteome</keyword>
<feature type="compositionally biased region" description="Low complexity" evidence="1">
    <location>
        <begin position="19"/>
        <end position="37"/>
    </location>
</feature>
<accession>A0A1V8SBU0</accession>
<dbReference type="InParanoid" id="A0A1V8SBU0"/>
<name>A0A1V8SBU0_9PEZI</name>
<reference evidence="3" key="1">
    <citation type="submission" date="2017-03" db="EMBL/GenBank/DDBJ databases">
        <title>Genomes of endolithic fungi from Antarctica.</title>
        <authorList>
            <person name="Coleine C."/>
            <person name="Masonjones S."/>
            <person name="Stajich J.E."/>
        </authorList>
    </citation>
    <scope>NUCLEOTIDE SEQUENCE [LARGE SCALE GENOMIC DNA]</scope>
    <source>
        <strain evidence="3">CCFEE 5527</strain>
    </source>
</reference>
<evidence type="ECO:0000313" key="3">
    <source>
        <dbReference type="Proteomes" id="UP000192596"/>
    </source>
</evidence>
<comment type="caution">
    <text evidence="2">The sequence shown here is derived from an EMBL/GenBank/DDBJ whole genome shotgun (WGS) entry which is preliminary data.</text>
</comment>